<dbReference type="CDD" id="cd02511">
    <property type="entry name" value="Beta4Glucosyltransferase"/>
    <property type="match status" value="1"/>
</dbReference>
<reference evidence="2 3" key="1">
    <citation type="journal article" date="2016" name="Nat. Commun.">
        <title>Thousands of microbial genomes shed light on interconnected biogeochemical processes in an aquifer system.</title>
        <authorList>
            <person name="Anantharaman K."/>
            <person name="Brown C.T."/>
            <person name="Hug L.A."/>
            <person name="Sharon I."/>
            <person name="Castelle C.J."/>
            <person name="Probst A.J."/>
            <person name="Thomas B.C."/>
            <person name="Singh A."/>
            <person name="Wilkins M.J."/>
            <person name="Karaoz U."/>
            <person name="Brodie E.L."/>
            <person name="Williams K.H."/>
            <person name="Hubbard S.S."/>
            <person name="Banfield J.F."/>
        </authorList>
    </citation>
    <scope>NUCLEOTIDE SEQUENCE [LARGE SCALE GENOMIC DNA]</scope>
</reference>
<sequence length="251" mass="29032">MKISVIILVKNAGDKIEDCLKSVKDLGGEIIVLDTGSTDETLSIVKKFGGRISRARGRDYASWRSEAAKLARAEWVFYIDHDERISSKLAKEISTAVQTNIFTAYDIPRKNYVFGKWLRHGGWWPDRVLRLIKKESLLGWEGEVHEQPKFKGKMGSLKEALVHLKEDNLSDMVEKTNRYSVYEARLLFDANHPPMAWWRFFRIVGQELGYRLINKLGFLDGPEGIIYCIYQGYSRFVAYAKLWEMQQSKKS</sequence>
<name>A0A1G1VBE4_9BACT</name>
<dbReference type="EMBL" id="MHCD01000048">
    <property type="protein sequence ID" value="OGY12774.1"/>
    <property type="molecule type" value="Genomic_DNA"/>
</dbReference>
<dbReference type="AlphaFoldDB" id="A0A1G1VBE4"/>
<evidence type="ECO:0000313" key="2">
    <source>
        <dbReference type="EMBL" id="OGY12774.1"/>
    </source>
</evidence>
<accession>A0A1G1VBE4</accession>
<dbReference type="PANTHER" id="PTHR43630:SF2">
    <property type="entry name" value="GLYCOSYLTRANSFERASE"/>
    <property type="match status" value="1"/>
</dbReference>
<proteinExistence type="predicted"/>
<comment type="caution">
    <text evidence="2">The sequence shown here is derived from an EMBL/GenBank/DDBJ whole genome shotgun (WGS) entry which is preliminary data.</text>
</comment>
<dbReference type="PANTHER" id="PTHR43630">
    <property type="entry name" value="POLY-BETA-1,6-N-ACETYL-D-GLUCOSAMINE SYNTHASE"/>
    <property type="match status" value="1"/>
</dbReference>
<dbReference type="Gene3D" id="3.90.550.10">
    <property type="entry name" value="Spore Coat Polysaccharide Biosynthesis Protein SpsA, Chain A"/>
    <property type="match status" value="1"/>
</dbReference>
<gene>
    <name evidence="2" type="ORF">A3A58_00155</name>
</gene>
<dbReference type="InterPro" id="IPR001173">
    <property type="entry name" value="Glyco_trans_2-like"/>
</dbReference>
<organism evidence="2 3">
    <name type="scientific">Candidatus Blackburnbacteria bacterium RIFCSPLOWO2_01_FULL_41_27</name>
    <dbReference type="NCBI Taxonomy" id="1797520"/>
    <lineage>
        <taxon>Bacteria</taxon>
        <taxon>Candidatus Blackburniibacteriota</taxon>
    </lineage>
</organism>
<feature type="domain" description="Glycosyltransferase 2-like" evidence="1">
    <location>
        <begin position="4"/>
        <end position="123"/>
    </location>
</feature>
<evidence type="ECO:0000313" key="3">
    <source>
        <dbReference type="Proteomes" id="UP000177685"/>
    </source>
</evidence>
<protein>
    <recommendedName>
        <fullName evidence="1">Glycosyltransferase 2-like domain-containing protein</fullName>
    </recommendedName>
</protein>
<dbReference type="InterPro" id="IPR029044">
    <property type="entry name" value="Nucleotide-diphossugar_trans"/>
</dbReference>
<dbReference type="Pfam" id="PF00535">
    <property type="entry name" value="Glycos_transf_2"/>
    <property type="match status" value="1"/>
</dbReference>
<dbReference type="SUPFAM" id="SSF53448">
    <property type="entry name" value="Nucleotide-diphospho-sugar transferases"/>
    <property type="match status" value="1"/>
</dbReference>
<evidence type="ECO:0000259" key="1">
    <source>
        <dbReference type="Pfam" id="PF00535"/>
    </source>
</evidence>
<dbReference type="Proteomes" id="UP000177685">
    <property type="component" value="Unassembled WGS sequence"/>
</dbReference>